<dbReference type="Proteomes" id="UP000268857">
    <property type="component" value="Unassembled WGS sequence"/>
</dbReference>
<feature type="compositionally biased region" description="Polar residues" evidence="1">
    <location>
        <begin position="82"/>
        <end position="100"/>
    </location>
</feature>
<evidence type="ECO:0000256" key="1">
    <source>
        <dbReference type="SAM" id="MobiDB-lite"/>
    </source>
</evidence>
<feature type="region of interest" description="Disordered" evidence="1">
    <location>
        <begin position="82"/>
        <end position="112"/>
    </location>
</feature>
<sequence length="237" mass="26931">MTKMTKAMTYANLQELINKYGITDESVSKKAQEIGLVTPEQEEKAKQALFQKASAMHDEKVMLSQVSIESMEPINFQNFESGKQNQAQGTTTAIESQTSSTDKKDDDKNGKNEAITKDKKVVIANHSDVQQIIIPKLLEVLSNEGKPENRSIVYQGDKYTASIKLEDNSNTLFLDRNSDLENQEALVASKSHNDPSYIIIVNNITQEEFERFKLLFEKQNRHKQVQQQTQDSEKELE</sequence>
<dbReference type="OrthoDB" id="512963at2"/>
<feature type="compositionally biased region" description="Basic and acidic residues" evidence="1">
    <location>
        <begin position="101"/>
        <end position="112"/>
    </location>
</feature>
<dbReference type="AlphaFoldDB" id="A0A433NLU5"/>
<comment type="caution">
    <text evidence="2">The sequence shown here is derived from an EMBL/GenBank/DDBJ whole genome shotgun (WGS) entry which is preliminary data.</text>
</comment>
<keyword evidence="3" id="KW-1185">Reference proteome</keyword>
<gene>
    <name evidence="2" type="ORF">PCC6912_21010</name>
</gene>
<evidence type="ECO:0000313" key="3">
    <source>
        <dbReference type="Proteomes" id="UP000268857"/>
    </source>
</evidence>
<organism evidence="2 3">
    <name type="scientific">Chlorogloeopsis fritschii PCC 6912</name>
    <dbReference type="NCBI Taxonomy" id="211165"/>
    <lineage>
        <taxon>Bacteria</taxon>
        <taxon>Bacillati</taxon>
        <taxon>Cyanobacteriota</taxon>
        <taxon>Cyanophyceae</taxon>
        <taxon>Nostocales</taxon>
        <taxon>Chlorogloeopsidaceae</taxon>
        <taxon>Chlorogloeopsis</taxon>
    </lineage>
</organism>
<dbReference type="EMBL" id="RSCJ01000006">
    <property type="protein sequence ID" value="RUR83858.1"/>
    <property type="molecule type" value="Genomic_DNA"/>
</dbReference>
<protein>
    <submittedName>
        <fullName evidence="2">Uncharacterized protein</fullName>
    </submittedName>
</protein>
<dbReference type="STRING" id="211165.GCA_000317285_00128"/>
<dbReference type="RefSeq" id="WP_016877465.1">
    <property type="nucleotide sequence ID" value="NZ_AJLN01000015.1"/>
</dbReference>
<reference evidence="2 3" key="1">
    <citation type="journal article" date="2019" name="Genome Biol. Evol.">
        <title>Day and night: Metabolic profiles and evolutionary relationships of six axenic non-marine cyanobacteria.</title>
        <authorList>
            <person name="Will S.E."/>
            <person name="Henke P."/>
            <person name="Boedeker C."/>
            <person name="Huang S."/>
            <person name="Brinkmann H."/>
            <person name="Rohde M."/>
            <person name="Jarek M."/>
            <person name="Friedl T."/>
            <person name="Seufert S."/>
            <person name="Schumacher M."/>
            <person name="Overmann J."/>
            <person name="Neumann-Schaal M."/>
            <person name="Petersen J."/>
        </authorList>
    </citation>
    <scope>NUCLEOTIDE SEQUENCE [LARGE SCALE GENOMIC DNA]</scope>
    <source>
        <strain evidence="2 3">PCC 6912</strain>
    </source>
</reference>
<accession>A0A433NLU5</accession>
<proteinExistence type="predicted"/>
<name>A0A433NLU5_CHLFR</name>
<evidence type="ECO:0000313" key="2">
    <source>
        <dbReference type="EMBL" id="RUR83858.1"/>
    </source>
</evidence>